<proteinExistence type="predicted"/>
<sequence>MYVELHLGSVDKKLIKLLVMLGYGMAAIVTGGGNDIDEFPVLRKLVITQGSAWKIKMYKNFDLVSVIPWSRFVLNKLISDDRIDVVTINTINKRLLPSKAQARVMAEEGKALEIVITPIVSYGERGLAFLRDVISDYSTIDGLRIVLSQGISKVSDVRNPRDVVELMEVLTGIDVSGMFSDEPYELLVDAMYRRGICI</sequence>
<reference evidence="3" key="1">
    <citation type="journal article" date="2014" name="Int. J. Syst. Evol. Microbiol.">
        <title>Complete genome sequence of Corynebacterium casei LMG S-19264T (=DSM 44701T), isolated from a smear-ripened cheese.</title>
        <authorList>
            <consortium name="US DOE Joint Genome Institute (JGI-PGF)"/>
            <person name="Walter F."/>
            <person name="Albersmeier A."/>
            <person name="Kalinowski J."/>
            <person name="Ruckert C."/>
        </authorList>
    </citation>
    <scope>NUCLEOTIDE SEQUENCE</scope>
    <source>
        <strain evidence="3">JCM 11219</strain>
    </source>
</reference>
<dbReference type="InterPro" id="IPR002738">
    <property type="entry name" value="RNase_P_p30"/>
</dbReference>
<name>A0A830E7N1_9CREN</name>
<dbReference type="EMBL" id="AP026830">
    <property type="protein sequence ID" value="BDR93510.1"/>
    <property type="molecule type" value="Genomic_DNA"/>
</dbReference>
<dbReference type="Pfam" id="PF01876">
    <property type="entry name" value="RNase_P_p30"/>
    <property type="match status" value="1"/>
</dbReference>
<reference evidence="2" key="4">
    <citation type="journal article" date="2023" name="Microbiol. Resour. Announc.">
        <title>Complete Genome Sequence of Vulcanisaeta souniana Strain IC-059, a Hyperthermophilic Archaeon Isolated from Hot Spring Water in Japan.</title>
        <authorList>
            <person name="Kato S."/>
            <person name="Itoh T."/>
            <person name="Wu L."/>
            <person name="Ma J."/>
            <person name="Ohkuma M."/>
        </authorList>
    </citation>
    <scope>NUCLEOTIDE SEQUENCE</scope>
    <source>
        <strain evidence="2">JCM 11219</strain>
    </source>
</reference>
<evidence type="ECO:0000313" key="5">
    <source>
        <dbReference type="Proteomes" id="UP001060771"/>
    </source>
</evidence>
<dbReference type="RefSeq" id="WP_188603210.1">
    <property type="nucleotide sequence ID" value="NZ_AP026830.1"/>
</dbReference>
<dbReference type="SUPFAM" id="SSF89550">
    <property type="entry name" value="PHP domain-like"/>
    <property type="match status" value="1"/>
</dbReference>
<dbReference type="EMBL" id="BMNM01000004">
    <property type="protein sequence ID" value="GGI77698.1"/>
    <property type="molecule type" value="Genomic_DNA"/>
</dbReference>
<protein>
    <submittedName>
        <fullName evidence="3">Uncharacterized protein</fullName>
    </submittedName>
</protein>
<evidence type="ECO:0000313" key="4">
    <source>
        <dbReference type="Proteomes" id="UP000657075"/>
    </source>
</evidence>
<dbReference type="OrthoDB" id="26031at2157"/>
<evidence type="ECO:0000313" key="2">
    <source>
        <dbReference type="EMBL" id="BDR93510.1"/>
    </source>
</evidence>
<keyword evidence="5" id="KW-1185">Reference proteome</keyword>
<dbReference type="GO" id="GO:0008033">
    <property type="term" value="P:tRNA processing"/>
    <property type="evidence" value="ECO:0007669"/>
    <property type="project" value="UniProtKB-KW"/>
</dbReference>
<dbReference type="Gene3D" id="3.20.20.140">
    <property type="entry name" value="Metal-dependent hydrolases"/>
    <property type="match status" value="1"/>
</dbReference>
<dbReference type="InterPro" id="IPR016195">
    <property type="entry name" value="Pol/histidinol_Pase-like"/>
</dbReference>
<dbReference type="AlphaFoldDB" id="A0A830E7N1"/>
<dbReference type="GeneID" id="76208143"/>
<gene>
    <name evidence="3" type="ORF">GCM10007112_13150</name>
    <name evidence="2" type="ORF">Vsou_26030</name>
</gene>
<reference evidence="3" key="2">
    <citation type="submission" date="2020-09" db="EMBL/GenBank/DDBJ databases">
        <authorList>
            <person name="Sun Q."/>
            <person name="Ohkuma M."/>
        </authorList>
    </citation>
    <scope>NUCLEOTIDE SEQUENCE</scope>
    <source>
        <strain evidence="3">JCM 11219</strain>
    </source>
</reference>
<evidence type="ECO:0000256" key="1">
    <source>
        <dbReference type="ARBA" id="ARBA00022694"/>
    </source>
</evidence>
<organism evidence="3 4">
    <name type="scientific">Vulcanisaeta souniana JCM 11219</name>
    <dbReference type="NCBI Taxonomy" id="1293586"/>
    <lineage>
        <taxon>Archaea</taxon>
        <taxon>Thermoproteota</taxon>
        <taxon>Thermoprotei</taxon>
        <taxon>Thermoproteales</taxon>
        <taxon>Thermoproteaceae</taxon>
        <taxon>Vulcanisaeta</taxon>
    </lineage>
</organism>
<keyword evidence="1" id="KW-0819">tRNA processing</keyword>
<dbReference type="Proteomes" id="UP000657075">
    <property type="component" value="Unassembled WGS sequence"/>
</dbReference>
<reference evidence="5" key="3">
    <citation type="submission" date="2022-09" db="EMBL/GenBank/DDBJ databases">
        <title>Complete genome sequence of Vulcanisaeta souniana.</title>
        <authorList>
            <person name="Kato S."/>
            <person name="Itoh T."/>
            <person name="Ohkuma M."/>
        </authorList>
    </citation>
    <scope>NUCLEOTIDE SEQUENCE [LARGE SCALE GENOMIC DNA]</scope>
    <source>
        <strain evidence="5">JCM 11219</strain>
    </source>
</reference>
<accession>A0A830E7N1</accession>
<dbReference type="Proteomes" id="UP001060771">
    <property type="component" value="Chromosome"/>
</dbReference>
<evidence type="ECO:0000313" key="3">
    <source>
        <dbReference type="EMBL" id="GGI77698.1"/>
    </source>
</evidence>